<dbReference type="InterPro" id="IPR050377">
    <property type="entry name" value="Radical_SAM_PqqE_MftC-like"/>
</dbReference>
<comment type="caution">
    <text evidence="8">The sequence shown here is derived from an EMBL/GenBank/DDBJ whole genome shotgun (WGS) entry which is preliminary data.</text>
</comment>
<sequence>MVHIASLLYGKTEVAEVEKKCLNAYKKHGVGEVIWLLTGDCNLRCSHCYVGAPRSEELTTAEAMRVVKELVDLDIPVVFLSGGEPLMRKDVFKITKAFNEHGVLTVLSCNGTLLNRDVVAKLKKCGTWFVAIPIYGSQQLHDAITGVCGSYELAAKAIKTCIDEGLNVCVKTLVFSRSYAYIPDLLRRYAEVGVKAFYLCDLIEVGRAHLLKGNRITSEQWKLLIERLVELVKEYGVEVDIGGLPSAAPYIIKRFNVSNKLISPSCPAGRGLLAISPSGKVLPCNFLLDVELGDVKSAKLVDVIESSDALKKLRSPQMFKGPCGRCEFNELCGGCRAKAYVLGDLEGYDPSCLILDENSFSP</sequence>
<dbReference type="Gene3D" id="3.20.20.70">
    <property type="entry name" value="Aldolase class I"/>
    <property type="match status" value="1"/>
</dbReference>
<comment type="cofactor">
    <cofactor evidence="1">
        <name>[4Fe-4S] cluster</name>
        <dbReference type="ChEBI" id="CHEBI:49883"/>
    </cofactor>
</comment>
<evidence type="ECO:0000256" key="4">
    <source>
        <dbReference type="ARBA" id="ARBA00022723"/>
    </source>
</evidence>
<keyword evidence="6" id="KW-0411">Iron-sulfur</keyword>
<dbReference type="InterPro" id="IPR007197">
    <property type="entry name" value="rSAM"/>
</dbReference>
<evidence type="ECO:0000313" key="8">
    <source>
        <dbReference type="EMBL" id="RLE47278.1"/>
    </source>
</evidence>
<dbReference type="GO" id="GO:0051539">
    <property type="term" value="F:4 iron, 4 sulfur cluster binding"/>
    <property type="evidence" value="ECO:0007669"/>
    <property type="project" value="UniProtKB-KW"/>
</dbReference>
<dbReference type="NCBIfam" id="TIGR04085">
    <property type="entry name" value="rSAM_more_4Fe4S"/>
    <property type="match status" value="1"/>
</dbReference>
<protein>
    <recommendedName>
        <fullName evidence="7">Radical SAM core domain-containing protein</fullName>
    </recommendedName>
</protein>
<dbReference type="PANTHER" id="PTHR11228">
    <property type="entry name" value="RADICAL SAM DOMAIN PROTEIN"/>
    <property type="match status" value="1"/>
</dbReference>
<name>A0A497EK95_9CREN</name>
<evidence type="ECO:0000313" key="9">
    <source>
        <dbReference type="Proteomes" id="UP000278475"/>
    </source>
</evidence>
<dbReference type="PROSITE" id="PS51918">
    <property type="entry name" value="RADICAL_SAM"/>
    <property type="match status" value="1"/>
</dbReference>
<gene>
    <name evidence="8" type="ORF">DRJ31_09070</name>
</gene>
<keyword evidence="5" id="KW-0408">Iron</keyword>
<evidence type="ECO:0000256" key="5">
    <source>
        <dbReference type="ARBA" id="ARBA00023004"/>
    </source>
</evidence>
<evidence type="ECO:0000256" key="1">
    <source>
        <dbReference type="ARBA" id="ARBA00001966"/>
    </source>
</evidence>
<dbReference type="GO" id="GO:0003824">
    <property type="term" value="F:catalytic activity"/>
    <property type="evidence" value="ECO:0007669"/>
    <property type="project" value="InterPro"/>
</dbReference>
<evidence type="ECO:0000256" key="6">
    <source>
        <dbReference type="ARBA" id="ARBA00023014"/>
    </source>
</evidence>
<reference evidence="8 9" key="1">
    <citation type="submission" date="2018-06" db="EMBL/GenBank/DDBJ databases">
        <title>Extensive metabolic versatility and redundancy in microbially diverse, dynamic hydrothermal sediments.</title>
        <authorList>
            <person name="Dombrowski N."/>
            <person name="Teske A."/>
            <person name="Baker B.J."/>
        </authorList>
    </citation>
    <scope>NUCLEOTIDE SEQUENCE [LARGE SCALE GENOMIC DNA]</scope>
    <source>
        <strain evidence="8">B66_G16</strain>
    </source>
</reference>
<dbReference type="Pfam" id="PF13186">
    <property type="entry name" value="SPASM"/>
    <property type="match status" value="1"/>
</dbReference>
<proteinExistence type="predicted"/>
<keyword evidence="2" id="KW-0004">4Fe-4S</keyword>
<dbReference type="AlphaFoldDB" id="A0A497EK95"/>
<keyword evidence="3" id="KW-0949">S-adenosyl-L-methionine</keyword>
<evidence type="ECO:0000259" key="7">
    <source>
        <dbReference type="PROSITE" id="PS51918"/>
    </source>
</evidence>
<dbReference type="SFLD" id="SFLDG01067">
    <property type="entry name" value="SPASM/twitch_domain_containing"/>
    <property type="match status" value="1"/>
</dbReference>
<dbReference type="GO" id="GO:0046872">
    <property type="term" value="F:metal ion binding"/>
    <property type="evidence" value="ECO:0007669"/>
    <property type="project" value="UniProtKB-KW"/>
</dbReference>
<dbReference type="SMART" id="SM00729">
    <property type="entry name" value="Elp3"/>
    <property type="match status" value="1"/>
</dbReference>
<dbReference type="CDD" id="cd21123">
    <property type="entry name" value="SPASM_MftC-like"/>
    <property type="match status" value="1"/>
</dbReference>
<dbReference type="InterPro" id="IPR013785">
    <property type="entry name" value="Aldolase_TIM"/>
</dbReference>
<dbReference type="InterPro" id="IPR023885">
    <property type="entry name" value="4Fe4S-binding_SPASM_dom"/>
</dbReference>
<dbReference type="Pfam" id="PF04055">
    <property type="entry name" value="Radical_SAM"/>
    <property type="match status" value="1"/>
</dbReference>
<dbReference type="Proteomes" id="UP000278475">
    <property type="component" value="Unassembled WGS sequence"/>
</dbReference>
<keyword evidence="4" id="KW-0479">Metal-binding</keyword>
<dbReference type="SFLD" id="SFLDS00029">
    <property type="entry name" value="Radical_SAM"/>
    <property type="match status" value="1"/>
</dbReference>
<dbReference type="InterPro" id="IPR058240">
    <property type="entry name" value="rSAM_sf"/>
</dbReference>
<dbReference type="EMBL" id="QMQV01000138">
    <property type="protein sequence ID" value="RLE47278.1"/>
    <property type="molecule type" value="Genomic_DNA"/>
</dbReference>
<dbReference type="SFLD" id="SFLDG01386">
    <property type="entry name" value="main_SPASM_domain-containing"/>
    <property type="match status" value="1"/>
</dbReference>
<accession>A0A497EK95</accession>
<dbReference type="CDD" id="cd01335">
    <property type="entry name" value="Radical_SAM"/>
    <property type="match status" value="1"/>
</dbReference>
<evidence type="ECO:0000256" key="3">
    <source>
        <dbReference type="ARBA" id="ARBA00022691"/>
    </source>
</evidence>
<evidence type="ECO:0000256" key="2">
    <source>
        <dbReference type="ARBA" id="ARBA00022485"/>
    </source>
</evidence>
<dbReference type="GO" id="GO:0006783">
    <property type="term" value="P:heme biosynthetic process"/>
    <property type="evidence" value="ECO:0007669"/>
    <property type="project" value="TreeGrafter"/>
</dbReference>
<dbReference type="SUPFAM" id="SSF102114">
    <property type="entry name" value="Radical SAM enzymes"/>
    <property type="match status" value="1"/>
</dbReference>
<dbReference type="PIRSF" id="PIRSF037420">
    <property type="entry name" value="PQQ_syn_pqqE"/>
    <property type="match status" value="1"/>
</dbReference>
<feature type="domain" description="Radical SAM core" evidence="7">
    <location>
        <begin position="27"/>
        <end position="238"/>
    </location>
</feature>
<dbReference type="InterPro" id="IPR017200">
    <property type="entry name" value="PqqE-like"/>
</dbReference>
<dbReference type="InterPro" id="IPR006638">
    <property type="entry name" value="Elp3/MiaA/NifB-like_rSAM"/>
</dbReference>
<organism evidence="8 9">
    <name type="scientific">Thermoproteota archaeon</name>
    <dbReference type="NCBI Taxonomy" id="2056631"/>
    <lineage>
        <taxon>Archaea</taxon>
        <taxon>Thermoproteota</taxon>
    </lineage>
</organism>
<dbReference type="PANTHER" id="PTHR11228:SF7">
    <property type="entry name" value="PQQA PEPTIDE CYCLASE"/>
    <property type="match status" value="1"/>
</dbReference>